<organism evidence="2 3">
    <name type="scientific">Lentithecium fluviatile CBS 122367</name>
    <dbReference type="NCBI Taxonomy" id="1168545"/>
    <lineage>
        <taxon>Eukaryota</taxon>
        <taxon>Fungi</taxon>
        <taxon>Dikarya</taxon>
        <taxon>Ascomycota</taxon>
        <taxon>Pezizomycotina</taxon>
        <taxon>Dothideomycetes</taxon>
        <taxon>Pleosporomycetidae</taxon>
        <taxon>Pleosporales</taxon>
        <taxon>Massarineae</taxon>
        <taxon>Lentitheciaceae</taxon>
        <taxon>Lentithecium</taxon>
    </lineage>
</organism>
<dbReference type="AlphaFoldDB" id="A0A6G1IIC9"/>
<evidence type="ECO:0000313" key="3">
    <source>
        <dbReference type="Proteomes" id="UP000799291"/>
    </source>
</evidence>
<dbReference type="InterPro" id="IPR053204">
    <property type="entry name" value="Oxopyrrolidines_Biosynth-assoc"/>
</dbReference>
<evidence type="ECO:0000313" key="2">
    <source>
        <dbReference type="EMBL" id="KAF2677740.1"/>
    </source>
</evidence>
<dbReference type="OrthoDB" id="3350591at2759"/>
<feature type="region of interest" description="Disordered" evidence="1">
    <location>
        <begin position="325"/>
        <end position="349"/>
    </location>
</feature>
<protein>
    <submittedName>
        <fullName evidence="2">Uncharacterized protein</fullName>
    </submittedName>
</protein>
<keyword evidence="3" id="KW-1185">Reference proteome</keyword>
<dbReference type="PANTHER" id="PTHR38797:SF4">
    <property type="entry name" value="NUCLEAR PORE COMPLEX PROTEIN NUP85"/>
    <property type="match status" value="1"/>
</dbReference>
<dbReference type="EMBL" id="MU005619">
    <property type="protein sequence ID" value="KAF2677740.1"/>
    <property type="molecule type" value="Genomic_DNA"/>
</dbReference>
<feature type="compositionally biased region" description="Basic residues" evidence="1">
    <location>
        <begin position="340"/>
        <end position="349"/>
    </location>
</feature>
<proteinExistence type="predicted"/>
<name>A0A6G1IIC9_9PLEO</name>
<reference evidence="2" key="1">
    <citation type="journal article" date="2020" name="Stud. Mycol.">
        <title>101 Dothideomycetes genomes: a test case for predicting lifestyles and emergence of pathogens.</title>
        <authorList>
            <person name="Haridas S."/>
            <person name="Albert R."/>
            <person name="Binder M."/>
            <person name="Bloem J."/>
            <person name="Labutti K."/>
            <person name="Salamov A."/>
            <person name="Andreopoulos B."/>
            <person name="Baker S."/>
            <person name="Barry K."/>
            <person name="Bills G."/>
            <person name="Bluhm B."/>
            <person name="Cannon C."/>
            <person name="Castanera R."/>
            <person name="Culley D."/>
            <person name="Daum C."/>
            <person name="Ezra D."/>
            <person name="Gonzalez J."/>
            <person name="Henrissat B."/>
            <person name="Kuo A."/>
            <person name="Liang C."/>
            <person name="Lipzen A."/>
            <person name="Lutzoni F."/>
            <person name="Magnuson J."/>
            <person name="Mondo S."/>
            <person name="Nolan M."/>
            <person name="Ohm R."/>
            <person name="Pangilinan J."/>
            <person name="Park H.-J."/>
            <person name="Ramirez L."/>
            <person name="Alfaro M."/>
            <person name="Sun H."/>
            <person name="Tritt A."/>
            <person name="Yoshinaga Y."/>
            <person name="Zwiers L.-H."/>
            <person name="Turgeon B."/>
            <person name="Goodwin S."/>
            <person name="Spatafora J."/>
            <person name="Crous P."/>
            <person name="Grigoriev I."/>
        </authorList>
    </citation>
    <scope>NUCLEOTIDE SEQUENCE</scope>
    <source>
        <strain evidence="2">CBS 122367</strain>
    </source>
</reference>
<dbReference type="Proteomes" id="UP000799291">
    <property type="component" value="Unassembled WGS sequence"/>
</dbReference>
<dbReference type="InterPro" id="IPR022085">
    <property type="entry name" value="OpdG"/>
</dbReference>
<evidence type="ECO:0000256" key="1">
    <source>
        <dbReference type="SAM" id="MobiDB-lite"/>
    </source>
</evidence>
<gene>
    <name evidence="2" type="ORF">K458DRAFT_491678</name>
</gene>
<accession>A0A6G1IIC9</accession>
<dbReference type="Pfam" id="PF12311">
    <property type="entry name" value="DUF3632"/>
    <property type="match status" value="1"/>
</dbReference>
<sequence length="349" mass="39573">MDFRPSQESSRTDVTRRVNVTPLPLHAQLGFPSSPSIFAAFSTTNPTIDYSVPFAKGCDELLRTHAAGTFAPFPEQIAAFYTLFTDTAVPAAKVARDAAAPIIRDPTHNECFDRLWALLFDTISQLPEHKDKFVQPIPPMSPPNVVDFARKRQAIVNHHAFVAKLAALDIADQIHRGDDLMCTILESAPWERYHRDFVEDAYESDNSGYSAWRDEYLEQFSVRTLNGIIPAVVEWIKYAGTDMYNMKGELMGERPVYRNPKWDGPKGWSKDRFAFWRYHLKWAVTVTALSMKTKRLAKWAAECMKHIERGESLDAVTEAADQMQCADAAKPRVNDGGRQARNRMRSTQT</sequence>
<dbReference type="PANTHER" id="PTHR38797">
    <property type="entry name" value="NUCLEAR PORE COMPLEX PROTEIN NUP85-RELATED"/>
    <property type="match status" value="1"/>
</dbReference>